<accession>A0A1H9P1A4</accession>
<name>A0A1H9P1A4_9PSEU</name>
<dbReference type="STRING" id="402600.SAMN05216188_11191"/>
<gene>
    <name evidence="1" type="ORF">SAMN05216188_11191</name>
</gene>
<keyword evidence="2" id="KW-1185">Reference proteome</keyword>
<sequence>MRGTQVEVRAYTDLNAEITVLVNPSRARVVHVAKRNVVVPRNGMPDVSLTGLTEMRAG</sequence>
<protein>
    <submittedName>
        <fullName evidence="1">Uncharacterized protein</fullName>
    </submittedName>
</protein>
<evidence type="ECO:0000313" key="1">
    <source>
        <dbReference type="EMBL" id="SER41695.1"/>
    </source>
</evidence>
<dbReference type="RefSeq" id="WP_177221256.1">
    <property type="nucleotide sequence ID" value="NZ_FOFR01000011.1"/>
</dbReference>
<dbReference type="EMBL" id="FOFR01000011">
    <property type="protein sequence ID" value="SER41695.1"/>
    <property type="molecule type" value="Genomic_DNA"/>
</dbReference>
<dbReference type="Proteomes" id="UP000199352">
    <property type="component" value="Unassembled WGS sequence"/>
</dbReference>
<dbReference type="AlphaFoldDB" id="A0A1H9P1A4"/>
<evidence type="ECO:0000313" key="2">
    <source>
        <dbReference type="Proteomes" id="UP000199352"/>
    </source>
</evidence>
<reference evidence="2" key="1">
    <citation type="submission" date="2016-10" db="EMBL/GenBank/DDBJ databases">
        <authorList>
            <person name="Varghese N."/>
            <person name="Submissions S."/>
        </authorList>
    </citation>
    <scope>NUCLEOTIDE SEQUENCE [LARGE SCALE GENOMIC DNA]</scope>
    <source>
        <strain evidence="2">CGMCC 4.3525</strain>
    </source>
</reference>
<organism evidence="1 2">
    <name type="scientific">Lentzea xinjiangensis</name>
    <dbReference type="NCBI Taxonomy" id="402600"/>
    <lineage>
        <taxon>Bacteria</taxon>
        <taxon>Bacillati</taxon>
        <taxon>Actinomycetota</taxon>
        <taxon>Actinomycetes</taxon>
        <taxon>Pseudonocardiales</taxon>
        <taxon>Pseudonocardiaceae</taxon>
        <taxon>Lentzea</taxon>
    </lineage>
</organism>
<proteinExistence type="predicted"/>